<keyword evidence="2" id="KW-1185">Reference proteome</keyword>
<reference evidence="1" key="1">
    <citation type="journal article" date="2021" name="Nat. Commun.">
        <title>Genetic determinants of endophytism in the Arabidopsis root mycobiome.</title>
        <authorList>
            <person name="Mesny F."/>
            <person name="Miyauchi S."/>
            <person name="Thiergart T."/>
            <person name="Pickel B."/>
            <person name="Atanasova L."/>
            <person name="Karlsson M."/>
            <person name="Huettel B."/>
            <person name="Barry K.W."/>
            <person name="Haridas S."/>
            <person name="Chen C."/>
            <person name="Bauer D."/>
            <person name="Andreopoulos W."/>
            <person name="Pangilinan J."/>
            <person name="LaButti K."/>
            <person name="Riley R."/>
            <person name="Lipzen A."/>
            <person name="Clum A."/>
            <person name="Drula E."/>
            <person name="Henrissat B."/>
            <person name="Kohler A."/>
            <person name="Grigoriev I.V."/>
            <person name="Martin F.M."/>
            <person name="Hacquard S."/>
        </authorList>
    </citation>
    <scope>NUCLEOTIDE SEQUENCE</scope>
    <source>
        <strain evidence="1">MPI-CAGE-CH-0235</strain>
    </source>
</reference>
<evidence type="ECO:0000313" key="2">
    <source>
        <dbReference type="Proteomes" id="UP000813444"/>
    </source>
</evidence>
<gene>
    <name evidence="1" type="ORF">B0I35DRAFT_481446</name>
</gene>
<proteinExistence type="predicted"/>
<dbReference type="SUPFAM" id="SSF50998">
    <property type="entry name" value="Quinoprotein alcohol dehydrogenase-like"/>
    <property type="match status" value="1"/>
</dbReference>
<accession>A0A8K0WNK2</accession>
<sequence>MSALRTYNVETGKLVWELYGTSPSLVQLHEAPVQFTGRIAASNDGGVLCATIMRNDSFQFVIIEAHDGTVRTLRALYQGDRGLPFNSHDNNSVALLCWGPSTVKILDISPGSQGTRDWKYMPAPTVPLLRGVCMAMTPDNQHVVSCEGPLITELTKDFTVRVRVSRCYEGNPIHSHTFPSSKTALNTFQSDRDFLPGFHFPSESQWLVSFPDYNDASRTCIADAKTGVIVARVSAELNYLQQWQAGVMPAPAPVEVVLDTATGVWTRMQVNQSLVPAGKTATISRFVVPGVGPRGKGLRGPPTVESVVMKLEAKDVCHLSPDGRFLTVRHTLNGKVDVISLQD</sequence>
<dbReference type="AlphaFoldDB" id="A0A8K0WNK2"/>
<dbReference type="EMBL" id="JAGPNK010000011">
    <property type="protein sequence ID" value="KAH7311486.1"/>
    <property type="molecule type" value="Genomic_DNA"/>
</dbReference>
<comment type="caution">
    <text evidence="1">The sequence shown here is derived from an EMBL/GenBank/DDBJ whole genome shotgun (WGS) entry which is preliminary data.</text>
</comment>
<name>A0A8K0WNK2_9HYPO</name>
<dbReference type="InterPro" id="IPR011047">
    <property type="entry name" value="Quinoprotein_ADH-like_sf"/>
</dbReference>
<dbReference type="Proteomes" id="UP000813444">
    <property type="component" value="Unassembled WGS sequence"/>
</dbReference>
<evidence type="ECO:0000313" key="1">
    <source>
        <dbReference type="EMBL" id="KAH7311486.1"/>
    </source>
</evidence>
<protein>
    <submittedName>
        <fullName evidence="1">Uncharacterized protein</fullName>
    </submittedName>
</protein>
<organism evidence="1 2">
    <name type="scientific">Stachybotrys elegans</name>
    <dbReference type="NCBI Taxonomy" id="80388"/>
    <lineage>
        <taxon>Eukaryota</taxon>
        <taxon>Fungi</taxon>
        <taxon>Dikarya</taxon>
        <taxon>Ascomycota</taxon>
        <taxon>Pezizomycotina</taxon>
        <taxon>Sordariomycetes</taxon>
        <taxon>Hypocreomycetidae</taxon>
        <taxon>Hypocreales</taxon>
        <taxon>Stachybotryaceae</taxon>
        <taxon>Stachybotrys</taxon>
    </lineage>
</organism>
<dbReference type="OrthoDB" id="5139411at2759"/>